<dbReference type="InterPro" id="IPR011990">
    <property type="entry name" value="TPR-like_helical_dom_sf"/>
</dbReference>
<dbReference type="RefSeq" id="XP_035345113.1">
    <property type="nucleotide sequence ID" value="XM_035489220.1"/>
</dbReference>
<proteinExistence type="predicted"/>
<evidence type="ECO:0000256" key="1">
    <source>
        <dbReference type="ARBA" id="ARBA00022737"/>
    </source>
</evidence>
<dbReference type="PANTHER" id="PTHR47933">
    <property type="entry name" value="PENTATRICOPEPTIDE REPEAT-CONTAINING PROTEIN 1, MITOCHONDRIAL"/>
    <property type="match status" value="1"/>
</dbReference>
<dbReference type="GeneID" id="55993559"/>
<dbReference type="EMBL" id="CP055900">
    <property type="protein sequence ID" value="QKX58935.1"/>
    <property type="molecule type" value="Genomic_DNA"/>
</dbReference>
<dbReference type="Gene3D" id="1.25.40.10">
    <property type="entry name" value="Tetratricopeptide repeat domain"/>
    <property type="match status" value="2"/>
</dbReference>
<keyword evidence="1" id="KW-0677">Repeat</keyword>
<feature type="non-terminal residue" evidence="3">
    <location>
        <position position="821"/>
    </location>
</feature>
<dbReference type="KEGG" id="trg:TRUGW13939_06063"/>
<dbReference type="GO" id="GO:0003729">
    <property type="term" value="F:mRNA binding"/>
    <property type="evidence" value="ECO:0007669"/>
    <property type="project" value="TreeGrafter"/>
</dbReference>
<accession>A0A7H8QZQ1</accession>
<gene>
    <name evidence="3" type="ORF">TRUGW13939_06063</name>
</gene>
<dbReference type="OrthoDB" id="185373at2759"/>
<feature type="region of interest" description="Disordered" evidence="2">
    <location>
        <begin position="795"/>
        <end position="821"/>
    </location>
</feature>
<dbReference type="AlphaFoldDB" id="A0A7H8QZQ1"/>
<dbReference type="InterPro" id="IPR051240">
    <property type="entry name" value="Mito_RNA-Proc/Resp"/>
</dbReference>
<dbReference type="Proteomes" id="UP000509510">
    <property type="component" value="Chromosome III"/>
</dbReference>
<evidence type="ECO:0000313" key="4">
    <source>
        <dbReference type="Proteomes" id="UP000509510"/>
    </source>
</evidence>
<organism evidence="3 4">
    <name type="scientific">Talaromyces rugulosus</name>
    <name type="common">Penicillium rugulosum</name>
    <dbReference type="NCBI Taxonomy" id="121627"/>
    <lineage>
        <taxon>Eukaryota</taxon>
        <taxon>Fungi</taxon>
        <taxon>Dikarya</taxon>
        <taxon>Ascomycota</taxon>
        <taxon>Pezizomycotina</taxon>
        <taxon>Eurotiomycetes</taxon>
        <taxon>Eurotiomycetidae</taxon>
        <taxon>Eurotiales</taxon>
        <taxon>Trichocomaceae</taxon>
        <taxon>Talaromyces</taxon>
        <taxon>Talaromyces sect. Islandici</taxon>
    </lineage>
</organism>
<name>A0A7H8QZQ1_TALRU</name>
<evidence type="ECO:0008006" key="5">
    <source>
        <dbReference type="Google" id="ProtNLM"/>
    </source>
</evidence>
<feature type="compositionally biased region" description="Basic and acidic residues" evidence="2">
    <location>
        <begin position="795"/>
        <end position="810"/>
    </location>
</feature>
<evidence type="ECO:0000256" key="2">
    <source>
        <dbReference type="SAM" id="MobiDB-lite"/>
    </source>
</evidence>
<reference evidence="4" key="1">
    <citation type="submission" date="2020-06" db="EMBL/GenBank/DDBJ databases">
        <title>A chromosome-scale genome assembly of Talaromyces rugulosus W13939.</title>
        <authorList>
            <person name="Wang B."/>
            <person name="Guo L."/>
            <person name="Ye K."/>
            <person name="Wang L."/>
        </authorList>
    </citation>
    <scope>NUCLEOTIDE SEQUENCE [LARGE SCALE GENOMIC DNA]</scope>
    <source>
        <strain evidence="4">W13939</strain>
    </source>
</reference>
<evidence type="ECO:0000313" key="3">
    <source>
        <dbReference type="EMBL" id="QKX58935.1"/>
    </source>
</evidence>
<sequence>LLIDADSPADTYTAMQSHLTRRVFRALLNSEPVCFAPRRNRVYRVYPLSPILHTQQTCNRGVQARGFFSFPTPVAPDATDVPASEVGLAALNELRRSKLENLRRPPFNSVCKGFQDFVGARLKDPGVLTDYHVKCLLTAWEYIRHHQRLSNGKEWQIISTQEFLESILYVLSHAVCHPDSHHTVRTLAHNVYYCLATSLDSEESLDGISCDALLAYIRILALYGNPVHAERLTMDYWGKLKSSPGFELQESPWVGVIKGFALKHDRTRVENLIATLAMEYDFVVTPLLHERLVEALVAQDRVHPAKLLYSIPLPMDGKPTIPCQIAVSKASIMNGDIAFAEKILQPHSSSPSAQTRDVLLLMEAAKGSNASVLTQKLERWSKKDSSIRDDLSVACVNDLVRYANSISNSKLAVEYSGLVSKWDLEALPDTVLLLKLESMIQSSDIQGALELLRSLEVAGGYTDLSLSMRYQLIKLLCQAPDDDAAYDQVSNLLDPLIEDNVHLEAETLAALTWVLAIRHKWEGLAELLRPRLSSYSLADERPLIRTALLNYIHKEDERTTNIWQCYQLLRHAFPDTSTENWVAIMNLFFERKDAQRGCHVFMHMRHANRLDLHPTAETYTACFVGLSRAGNREDIKLIRNMLRLDVNIELNTRLRNALMLALISCGSPTQAMDEFKDMLRSDEGPSQNTLPIFFRACETLPDGVDAAQKMARKIKALEIPVDRALFLAYARVFAVQANHNQLIQVLGEMDSKFGLAPDSNTLARLYNAFPHQIFAEAFEEWAKIKLPSVWGELDSVPRQKKDDKEDEGRMYFEGYDETLEP</sequence>
<keyword evidence="4" id="KW-1185">Reference proteome</keyword>
<protein>
    <recommendedName>
        <fullName evidence="5">Pentacotripeptide-repeat region of PRORP domain-containing protein</fullName>
    </recommendedName>
</protein>
<dbReference type="PANTHER" id="PTHR47933:SF11">
    <property type="entry name" value="PENTATRICOPEPTIDE REPEAT-CONTAINING PROTEIN 2"/>
    <property type="match status" value="1"/>
</dbReference>